<dbReference type="Proteomes" id="UP000316292">
    <property type="component" value="Unassembled WGS sequence"/>
</dbReference>
<dbReference type="Pfam" id="PF07136">
    <property type="entry name" value="DUF1385"/>
    <property type="match status" value="1"/>
</dbReference>
<evidence type="ECO:0000256" key="1">
    <source>
        <dbReference type="SAM" id="Phobius"/>
    </source>
</evidence>
<accession>A0A538SAE9</accession>
<feature type="transmembrane region" description="Helical" evidence="1">
    <location>
        <begin position="232"/>
        <end position="250"/>
    </location>
</feature>
<feature type="transmembrane region" description="Helical" evidence="1">
    <location>
        <begin position="200"/>
        <end position="220"/>
    </location>
</feature>
<protein>
    <submittedName>
        <fullName evidence="2">DUF1385 domain-containing protein</fullName>
    </submittedName>
</protein>
<feature type="transmembrane region" description="Helical" evidence="1">
    <location>
        <begin position="135"/>
        <end position="159"/>
    </location>
</feature>
<dbReference type="PANTHER" id="PTHR42867:SF1">
    <property type="entry name" value="MEMBRANE PROTEIN-RELATED"/>
    <property type="match status" value="1"/>
</dbReference>
<name>A0A538SAE9_UNCEI</name>
<reference evidence="2 3" key="1">
    <citation type="journal article" date="2019" name="Nat. Microbiol.">
        <title>Mediterranean grassland soil C-N compound turnover is dependent on rainfall and depth, and is mediated by genomically divergent microorganisms.</title>
        <authorList>
            <person name="Diamond S."/>
            <person name="Andeer P.F."/>
            <person name="Li Z."/>
            <person name="Crits-Christoph A."/>
            <person name="Burstein D."/>
            <person name="Anantharaman K."/>
            <person name="Lane K.R."/>
            <person name="Thomas B.C."/>
            <person name="Pan C."/>
            <person name="Northen T.R."/>
            <person name="Banfield J.F."/>
        </authorList>
    </citation>
    <scope>NUCLEOTIDE SEQUENCE [LARGE SCALE GENOMIC DNA]</scope>
    <source>
        <strain evidence="2">WS_1</strain>
    </source>
</reference>
<keyword evidence="1" id="KW-1133">Transmembrane helix</keyword>
<proteinExistence type="predicted"/>
<keyword evidence="1" id="KW-0812">Transmembrane</keyword>
<dbReference type="EMBL" id="VBOR01000078">
    <property type="protein sequence ID" value="TMQ48339.1"/>
    <property type="molecule type" value="Genomic_DNA"/>
</dbReference>
<dbReference type="InterPro" id="IPR010787">
    <property type="entry name" value="DUF1385"/>
</dbReference>
<gene>
    <name evidence="2" type="ORF">E6K71_07430</name>
</gene>
<feature type="transmembrane region" description="Helical" evidence="1">
    <location>
        <begin position="99"/>
        <end position="123"/>
    </location>
</feature>
<keyword evidence="1" id="KW-0472">Membrane</keyword>
<comment type="caution">
    <text evidence="2">The sequence shown here is derived from an EMBL/GenBank/DDBJ whole genome shotgun (WGS) entry which is preliminary data.</text>
</comment>
<dbReference type="AlphaFoldDB" id="A0A538SAE9"/>
<dbReference type="PANTHER" id="PTHR42867">
    <property type="entry name" value="MEMBRANE PROTEIN-RELATED"/>
    <property type="match status" value="1"/>
</dbReference>
<sequence length="292" mass="32375">MPDRHSPIGGQAVIEGVMMRSPGKVATAVRLPDGTIQVKTQEFVSISRRAKIFGLPIVRGAVVLIESLRIGVQALAFSAEAAVQTPQEAPKAGKRFGPLGLGMGFTVAISFLLGFLVFFYLPLKLTDLTGVRQGLLFNLIDGGFRLLFFMTYILGVGYWGEMQRVFMYHGAEHKTIHNLESGKELSPETAQSFSRFHPRCGTSFLFLVMIVSILVFAFLGRPDTWQARLLRFSLIPVIAGISFEIIRFAGAHYDKKWVRWMSEPGLNLQRLTTREPSSDMLEVAIAALRAVL</sequence>
<evidence type="ECO:0000313" key="2">
    <source>
        <dbReference type="EMBL" id="TMQ48339.1"/>
    </source>
</evidence>
<organism evidence="2 3">
    <name type="scientific">Eiseniibacteriota bacterium</name>
    <dbReference type="NCBI Taxonomy" id="2212470"/>
    <lineage>
        <taxon>Bacteria</taxon>
        <taxon>Candidatus Eiseniibacteriota</taxon>
    </lineage>
</organism>
<evidence type="ECO:0000313" key="3">
    <source>
        <dbReference type="Proteomes" id="UP000316292"/>
    </source>
</evidence>